<dbReference type="Proteomes" id="UP000826540">
    <property type="component" value="Chromosome"/>
</dbReference>
<protein>
    <submittedName>
        <fullName evidence="1">Uncharacterized protein</fullName>
    </submittedName>
</protein>
<dbReference type="EMBL" id="CP080598">
    <property type="protein sequence ID" value="QYX33449.1"/>
    <property type="molecule type" value="Genomic_DNA"/>
</dbReference>
<reference evidence="1 2" key="1">
    <citation type="journal article" date="2022" name="J. Am. Chem. Soc.">
        <title>Biosynthesis of Guanitoxin Enables Global Environmental Detection in Freshwater Cyanobacteria.</title>
        <authorList>
            <person name="Lima S.T."/>
            <person name="Fallon T.R."/>
            <person name="Cordoza J.L."/>
            <person name="Chekan J.R."/>
            <person name="Delbaje E."/>
            <person name="Hopiavuori A.R."/>
            <person name="Alvarenga D.O."/>
            <person name="Wood S.M."/>
            <person name="Luhavaya H."/>
            <person name="Baumgartner J.T."/>
            <person name="Dorr F.A."/>
            <person name="Etchegaray A."/>
            <person name="Pinto E."/>
            <person name="McKinnie S.M.K."/>
            <person name="Fiore M.F."/>
            <person name="Moore B.S."/>
        </authorList>
    </citation>
    <scope>NUCLEOTIDE SEQUENCE [LARGE SCALE GENOMIC DNA]</scope>
    <source>
        <strain evidence="1 2">ITEP-024</strain>
    </source>
</reference>
<keyword evidence="2" id="KW-1185">Reference proteome</keyword>
<evidence type="ECO:0000313" key="1">
    <source>
        <dbReference type="EMBL" id="QYX33449.1"/>
    </source>
</evidence>
<accession>A0ABX8X4A4</accession>
<gene>
    <name evidence="1" type="ORF">K2F26_09090</name>
</gene>
<organism evidence="1 2">
    <name type="scientific">Sphaerospermopsis torques-reginae ITEP-024</name>
    <dbReference type="NCBI Taxonomy" id="984208"/>
    <lineage>
        <taxon>Bacteria</taxon>
        <taxon>Bacillati</taxon>
        <taxon>Cyanobacteriota</taxon>
        <taxon>Cyanophyceae</taxon>
        <taxon>Nostocales</taxon>
        <taxon>Aphanizomenonaceae</taxon>
        <taxon>Sphaerospermopsis</taxon>
        <taxon>Sphaerospermopsis torques-reginae</taxon>
    </lineage>
</organism>
<sequence length="97" mass="10852">MFLGEWFETLAGKGFGDVGTTIICAEGRRKVWDFVIYLGFGGGEVNLLMWSNLPKYICKLGSVGIQDGLLGFRMEGLLVIYQINRKDVWIAITGWNS</sequence>
<name>A0ABX8X4A4_9CYAN</name>
<evidence type="ECO:0000313" key="2">
    <source>
        <dbReference type="Proteomes" id="UP000826540"/>
    </source>
</evidence>
<proteinExistence type="predicted"/>
<dbReference type="RefSeq" id="WP_220611201.1">
    <property type="nucleotide sequence ID" value="NZ_CP080598.1"/>
</dbReference>